<sequence length="152" mass="16731">MSKPDNEAQSGFLVYAGRFPGSIGICHLRIIPGARRTVFLASELANNPGPSVTNSIENIWKNIQNEFPDLSAHDSLLVEHYDEKVVYGEVNGRARYDEVCIGTDGVHWRHRSPDEIAELAGIPVSELVVAKEILNLNACALEDTSHEPTSLH</sequence>
<dbReference type="OrthoDB" id="5402291at2"/>
<evidence type="ECO:0000313" key="2">
    <source>
        <dbReference type="Proteomes" id="UP000193136"/>
    </source>
</evidence>
<organism evidence="1 2">
    <name type="scientific">Geothermobacter hydrogeniphilus</name>
    <dbReference type="NCBI Taxonomy" id="1969733"/>
    <lineage>
        <taxon>Bacteria</taxon>
        <taxon>Pseudomonadati</taxon>
        <taxon>Thermodesulfobacteriota</taxon>
        <taxon>Desulfuromonadia</taxon>
        <taxon>Desulfuromonadales</taxon>
        <taxon>Geothermobacteraceae</taxon>
        <taxon>Geothermobacter</taxon>
    </lineage>
</organism>
<proteinExistence type="predicted"/>
<dbReference type="Proteomes" id="UP000193136">
    <property type="component" value="Unassembled WGS sequence"/>
</dbReference>
<reference evidence="1 2" key="1">
    <citation type="submission" date="2017-03" db="EMBL/GenBank/DDBJ databases">
        <title>Genome sequence of Geothermobacter sp. EPR-M, Deep-Sea Iron Reducer.</title>
        <authorList>
            <person name="Tully B."/>
            <person name="Savalia P."/>
            <person name="Abuyen K."/>
            <person name="Baughan C."/>
            <person name="Romero E."/>
            <person name="Ronkowski C."/>
            <person name="Torres B."/>
            <person name="Tremblay J."/>
            <person name="Trujillo A."/>
            <person name="Tyler M."/>
            <person name="Perez-Rodriguez I."/>
            <person name="Amend J."/>
        </authorList>
    </citation>
    <scope>NUCLEOTIDE SEQUENCE [LARGE SCALE GENOMIC DNA]</scope>
    <source>
        <strain evidence="1 2">EPR-M</strain>
    </source>
</reference>
<dbReference type="RefSeq" id="WP_085009988.1">
    <property type="nucleotide sequence ID" value="NZ_NAAD01000006.1"/>
</dbReference>
<dbReference type="STRING" id="1969733.B5V00_06670"/>
<comment type="caution">
    <text evidence="1">The sequence shown here is derived from an EMBL/GenBank/DDBJ whole genome shotgun (WGS) entry which is preliminary data.</text>
</comment>
<name>A0A1X0Y880_9BACT</name>
<keyword evidence="2" id="KW-1185">Reference proteome</keyword>
<dbReference type="EMBL" id="NAAD01000006">
    <property type="protein sequence ID" value="ORJ61309.1"/>
    <property type="molecule type" value="Genomic_DNA"/>
</dbReference>
<protein>
    <submittedName>
        <fullName evidence="1">Uncharacterized protein</fullName>
    </submittedName>
</protein>
<evidence type="ECO:0000313" key="1">
    <source>
        <dbReference type="EMBL" id="ORJ61309.1"/>
    </source>
</evidence>
<gene>
    <name evidence="1" type="ORF">B5V00_06670</name>
</gene>
<accession>A0A1X0Y880</accession>
<dbReference type="AlphaFoldDB" id="A0A1X0Y880"/>